<feature type="signal peptide" evidence="2">
    <location>
        <begin position="1"/>
        <end position="18"/>
    </location>
</feature>
<accession>A0A090KYP0</accession>
<dbReference type="PANTHER" id="PTHR33995:SF4">
    <property type="entry name" value="PROTEIN CBG09882"/>
    <property type="match status" value="1"/>
</dbReference>
<sequence>MLRSCCTLLILLLPFIYSLDITTKNPFINQDSTSIPFDQCPCFKTSSGYKCIQYDTRYQATSLEEAIFVFDDLTFDKDEGTPEILSSEVSTDCHTADCVKCQEDIQKRLYEIGMISNVTLPISNNSSVICQRYRFSKDSSTEYKYGEEKEKKEKESGDSSSEEKKEEKEEKKKEKEKCKCRKERRRFRRQVTQPIPSVSNVSMIGTRFNLSCTQKGIDLDGTGVVSLCNKCWSWRKLPSNYFPQYVNELVCDTLNTDCLSGFGGCSIGTRSIEVYRTDINQTVTLTAGAFCECKVFSNSALLRLVNGTSQEGQTILDTLAG</sequence>
<dbReference type="WormBase" id="SRAE_1000090000">
    <property type="protein sequence ID" value="SRP06998"/>
    <property type="gene ID" value="WBGene00257500"/>
</dbReference>
<reference evidence="5" key="2">
    <citation type="submission" date="2020-12" db="UniProtKB">
        <authorList>
            <consortium name="WormBaseParasite"/>
        </authorList>
    </citation>
    <scope>IDENTIFICATION</scope>
</reference>
<reference evidence="3 4" key="1">
    <citation type="submission" date="2014-09" db="EMBL/GenBank/DDBJ databases">
        <authorList>
            <person name="Martin A.A."/>
        </authorList>
    </citation>
    <scope>NUCLEOTIDE SEQUENCE</scope>
    <source>
        <strain evidence="4">ED321</strain>
        <strain evidence="3">ED321 Heterogonic</strain>
    </source>
</reference>
<proteinExistence type="predicted"/>
<dbReference type="SUPFAM" id="SSF57501">
    <property type="entry name" value="Cystine-knot cytokines"/>
    <property type="match status" value="1"/>
</dbReference>
<feature type="chain" id="PRO_5015030241" evidence="2">
    <location>
        <begin position="19"/>
        <end position="321"/>
    </location>
</feature>
<dbReference type="OMA" id="SSCWVWR"/>
<evidence type="ECO:0000313" key="5">
    <source>
        <dbReference type="WBParaSite" id="SRAE_1000090000.1"/>
    </source>
</evidence>
<dbReference type="OrthoDB" id="5867008at2759"/>
<dbReference type="RefSeq" id="XP_024501832.1">
    <property type="nucleotide sequence ID" value="XM_024647789.1"/>
</dbReference>
<keyword evidence="2" id="KW-0732">Signal</keyword>
<dbReference type="PANTHER" id="PTHR33995">
    <property type="entry name" value="PROTEIN CBG18546"/>
    <property type="match status" value="1"/>
</dbReference>
<gene>
    <name evidence="3 5 6" type="ORF">SRAE_1000090000</name>
</gene>
<dbReference type="InterPro" id="IPR029034">
    <property type="entry name" value="Cystine-knot_cytokine"/>
</dbReference>
<dbReference type="WBParaSite" id="SRAE_1000090000.1">
    <property type="protein sequence ID" value="SRAE_1000090000.1"/>
    <property type="gene ID" value="WBGene00257500"/>
</dbReference>
<evidence type="ECO:0000313" key="6">
    <source>
        <dbReference type="WormBase" id="SRAE_1000090000"/>
    </source>
</evidence>
<dbReference type="Proteomes" id="UP000035682">
    <property type="component" value="Unplaced"/>
</dbReference>
<protein>
    <submittedName>
        <fullName evidence="3 5">Uncharacterized protein</fullName>
    </submittedName>
</protein>
<evidence type="ECO:0000313" key="4">
    <source>
        <dbReference type="Proteomes" id="UP000035682"/>
    </source>
</evidence>
<dbReference type="AlphaFoldDB" id="A0A090KYP0"/>
<evidence type="ECO:0000256" key="1">
    <source>
        <dbReference type="SAM" id="MobiDB-lite"/>
    </source>
</evidence>
<dbReference type="EMBL" id="LN609528">
    <property type="protein sequence ID" value="CEF62630.1"/>
    <property type="molecule type" value="Genomic_DNA"/>
</dbReference>
<evidence type="ECO:0000256" key="2">
    <source>
        <dbReference type="SAM" id="SignalP"/>
    </source>
</evidence>
<dbReference type="CTD" id="36374995"/>
<name>A0A090KYP0_STRRB</name>
<evidence type="ECO:0000313" key="3">
    <source>
        <dbReference type="EMBL" id="CEF62630.1"/>
    </source>
</evidence>
<dbReference type="STRING" id="34506.A0A090KYP0"/>
<feature type="region of interest" description="Disordered" evidence="1">
    <location>
        <begin position="144"/>
        <end position="168"/>
    </location>
</feature>
<keyword evidence="4" id="KW-1185">Reference proteome</keyword>
<dbReference type="GeneID" id="36374995"/>
<organism evidence="3">
    <name type="scientific">Strongyloides ratti</name>
    <name type="common">Parasitic roundworm</name>
    <dbReference type="NCBI Taxonomy" id="34506"/>
    <lineage>
        <taxon>Eukaryota</taxon>
        <taxon>Metazoa</taxon>
        <taxon>Ecdysozoa</taxon>
        <taxon>Nematoda</taxon>
        <taxon>Chromadorea</taxon>
        <taxon>Rhabditida</taxon>
        <taxon>Tylenchina</taxon>
        <taxon>Panagrolaimomorpha</taxon>
        <taxon>Strongyloidoidea</taxon>
        <taxon>Strongyloididae</taxon>
        <taxon>Strongyloides</taxon>
    </lineage>
</organism>